<dbReference type="Proteomes" id="UP000030988">
    <property type="component" value="Unassembled WGS sequence"/>
</dbReference>
<reference evidence="1 2" key="1">
    <citation type="submission" date="2014-11" db="EMBL/GenBank/DDBJ databases">
        <title>Draft genome sequence of Kirrobacter mercurialis.</title>
        <authorList>
            <person name="Coil D.A."/>
            <person name="Eisen J.A."/>
        </authorList>
    </citation>
    <scope>NUCLEOTIDE SEQUENCE [LARGE SCALE GENOMIC DNA]</scope>
    <source>
        <strain evidence="1 2">Coronado</strain>
    </source>
</reference>
<dbReference type="SUPFAM" id="SSF52833">
    <property type="entry name" value="Thioredoxin-like"/>
    <property type="match status" value="1"/>
</dbReference>
<sequence length="124" mass="13592">MARAGRALAAVGGEAIHRHIFLCGISDKQQCCSRPEGEEAWNFLKARLKQLGLTAPGREGGIVRRTKADCLQICHAGPIALIWPDRVWYHSCTPAVLERIIQQHLIDGVPVAEYRLLPADQSGA</sequence>
<keyword evidence="2" id="KW-1185">Reference proteome</keyword>
<proteinExistence type="predicted"/>
<organism evidence="1 2">
    <name type="scientific">Croceibacterium mercuriale</name>
    <dbReference type="NCBI Taxonomy" id="1572751"/>
    <lineage>
        <taxon>Bacteria</taxon>
        <taxon>Pseudomonadati</taxon>
        <taxon>Pseudomonadota</taxon>
        <taxon>Alphaproteobacteria</taxon>
        <taxon>Sphingomonadales</taxon>
        <taxon>Erythrobacteraceae</taxon>
        <taxon>Croceibacterium</taxon>
    </lineage>
</organism>
<evidence type="ECO:0000313" key="1">
    <source>
        <dbReference type="EMBL" id="KHL25120.1"/>
    </source>
</evidence>
<dbReference type="EMBL" id="JTDN01000002">
    <property type="protein sequence ID" value="KHL25120.1"/>
    <property type="molecule type" value="Genomic_DNA"/>
</dbReference>
<accession>A0A0B2BZ47</accession>
<dbReference type="STRING" id="1572751.PK98_12425"/>
<dbReference type="OrthoDB" id="9800597at2"/>
<dbReference type="CDD" id="cd02980">
    <property type="entry name" value="TRX_Fd_family"/>
    <property type="match status" value="1"/>
</dbReference>
<gene>
    <name evidence="1" type="ORF">PK98_12425</name>
</gene>
<dbReference type="Gene3D" id="3.40.30.10">
    <property type="entry name" value="Glutaredoxin"/>
    <property type="match status" value="1"/>
</dbReference>
<dbReference type="InterPro" id="IPR036249">
    <property type="entry name" value="Thioredoxin-like_sf"/>
</dbReference>
<name>A0A0B2BZ47_9SPHN</name>
<comment type="caution">
    <text evidence="1">The sequence shown here is derived from an EMBL/GenBank/DDBJ whole genome shotgun (WGS) entry which is preliminary data.</text>
</comment>
<evidence type="ECO:0000313" key="2">
    <source>
        <dbReference type="Proteomes" id="UP000030988"/>
    </source>
</evidence>
<dbReference type="AlphaFoldDB" id="A0A0B2BZ47"/>
<protein>
    <submittedName>
        <fullName evidence="1">Ferredoxin</fullName>
    </submittedName>
</protein>